<gene>
    <name evidence="2" type="ORF">YH63_016670</name>
</gene>
<feature type="compositionally biased region" description="Basic residues" evidence="1">
    <location>
        <begin position="278"/>
        <end position="292"/>
    </location>
</feature>
<proteinExistence type="predicted"/>
<dbReference type="CDD" id="cd00085">
    <property type="entry name" value="HNHc"/>
    <property type="match status" value="1"/>
</dbReference>
<comment type="caution">
    <text evidence="2">The sequence shown here is derived from an EMBL/GenBank/DDBJ whole genome shotgun (WGS) entry which is preliminary data.</text>
</comment>
<organism evidence="2 3">
    <name type="scientific">Afipia massiliensis</name>
    <dbReference type="NCBI Taxonomy" id="211460"/>
    <lineage>
        <taxon>Bacteria</taxon>
        <taxon>Pseudomonadati</taxon>
        <taxon>Pseudomonadota</taxon>
        <taxon>Alphaproteobacteria</taxon>
        <taxon>Hyphomicrobiales</taxon>
        <taxon>Nitrobacteraceae</taxon>
        <taxon>Afipia</taxon>
    </lineage>
</organism>
<feature type="region of interest" description="Disordered" evidence="1">
    <location>
        <begin position="155"/>
        <end position="186"/>
    </location>
</feature>
<dbReference type="STRING" id="211460.YH63_02355"/>
<evidence type="ECO:0000256" key="1">
    <source>
        <dbReference type="SAM" id="MobiDB-lite"/>
    </source>
</evidence>
<accession>A0A4U6BVK9</accession>
<name>A0A4U6BVK9_9BRAD</name>
<reference evidence="2" key="1">
    <citation type="submission" date="2019-04" db="EMBL/GenBank/DDBJ databases">
        <title>Whole genome sequencing of cave bacteria.</title>
        <authorList>
            <person name="Gan H.M."/>
            <person name="Barton H."/>
            <person name="Savka M.A."/>
        </authorList>
    </citation>
    <scope>NUCLEOTIDE SEQUENCE [LARGE SCALE GENOMIC DNA]</scope>
    <source>
        <strain evidence="2">LC387</strain>
    </source>
</reference>
<sequence length="433" mass="47294">MHRSSESVAAIATALAKAQTELSNPEKSMVGMIHHNNRGDNPQTFRYASLSSGLEIVRKTLGGQQIAVAQTTDIDRANGLVNLTTILMHTSGEWISSDWPVCQLSDASAPRRMGAALTYARRYALFTLVGIAGEDDLDTPDLQNPDASQQIESATNYQNGNSRHGDASLGAARSSKPQASIVGGALDTDNSRSMRFQIQSNIDALTTIEDLQVRATDILKAKNRLVVSDAKLIEQAFTDKMAALQDQAPGTSAYPSIADSKPSDDTQSTPPDTSAPVRSRKGKGKKPGKRKGNGSGEGGVPISVVVETISTEPPVDTIEKQKIDKSELALGEPRRHRDKAHLRFVAAQPCLICERSPSDAHHLRFAQPRAMGRKTSDEFTVPLCRAHHRENHRTGREELWWQSKGIEPLTLAAELWLTSRRSVQFNPLRRRSI</sequence>
<dbReference type="Pfam" id="PF04404">
    <property type="entry name" value="ERF"/>
    <property type="match status" value="1"/>
</dbReference>
<feature type="region of interest" description="Disordered" evidence="1">
    <location>
        <begin position="247"/>
        <end position="300"/>
    </location>
</feature>
<evidence type="ECO:0000313" key="3">
    <source>
        <dbReference type="Proteomes" id="UP000034832"/>
    </source>
</evidence>
<keyword evidence="3" id="KW-1185">Reference proteome</keyword>
<dbReference type="OrthoDB" id="149299at2"/>
<dbReference type="Gene3D" id="3.30.40.190">
    <property type="match status" value="1"/>
</dbReference>
<dbReference type="RefSeq" id="WP_046826638.1">
    <property type="nucleotide sequence ID" value="NZ_LBIA02000001.1"/>
</dbReference>
<dbReference type="Pfam" id="PF06147">
    <property type="entry name" value="DUF968"/>
    <property type="match status" value="1"/>
</dbReference>
<dbReference type="InterPro" id="IPR010373">
    <property type="entry name" value="DUF968"/>
</dbReference>
<dbReference type="EMBL" id="LBIA02000001">
    <property type="protein sequence ID" value="TKT72924.1"/>
    <property type="molecule type" value="Genomic_DNA"/>
</dbReference>
<evidence type="ECO:0000313" key="2">
    <source>
        <dbReference type="EMBL" id="TKT72924.1"/>
    </source>
</evidence>
<protein>
    <submittedName>
        <fullName evidence="2">DUF968 domain-containing protein</fullName>
    </submittedName>
</protein>
<dbReference type="InterPro" id="IPR003615">
    <property type="entry name" value="HNH_nuc"/>
</dbReference>
<dbReference type="InterPro" id="IPR007499">
    <property type="entry name" value="ERF_bacteria_virus"/>
</dbReference>
<dbReference type="AlphaFoldDB" id="A0A4U6BVK9"/>
<dbReference type="Proteomes" id="UP000034832">
    <property type="component" value="Unassembled WGS sequence"/>
</dbReference>